<dbReference type="RefSeq" id="WP_209991616.1">
    <property type="nucleotide sequence ID" value="NZ_JBHUKY010000026.1"/>
</dbReference>
<dbReference type="EMBL" id="JBHUKY010000026">
    <property type="protein sequence ID" value="MFD2411365.1"/>
    <property type="molecule type" value="Genomic_DNA"/>
</dbReference>
<proteinExistence type="predicted"/>
<dbReference type="Pfam" id="PF01955">
    <property type="entry name" value="CbiZ"/>
    <property type="match status" value="1"/>
</dbReference>
<organism evidence="2 3">
    <name type="scientific">Paenibacillus rhizoplanae</name>
    <dbReference type="NCBI Taxonomy" id="1917181"/>
    <lineage>
        <taxon>Bacteria</taxon>
        <taxon>Bacillati</taxon>
        <taxon>Bacillota</taxon>
        <taxon>Bacilli</taxon>
        <taxon>Bacillales</taxon>
        <taxon>Paenibacillaceae</taxon>
        <taxon>Paenibacillus</taxon>
    </lineage>
</organism>
<gene>
    <name evidence="2" type="ORF">ACFSX3_15845</name>
</gene>
<feature type="region of interest" description="Disordered" evidence="1">
    <location>
        <begin position="245"/>
        <end position="283"/>
    </location>
</feature>
<feature type="compositionally biased region" description="Polar residues" evidence="1">
    <location>
        <begin position="266"/>
        <end position="283"/>
    </location>
</feature>
<evidence type="ECO:0000313" key="2">
    <source>
        <dbReference type="EMBL" id="MFD2411365.1"/>
    </source>
</evidence>
<reference evidence="3" key="1">
    <citation type="journal article" date="2019" name="Int. J. Syst. Evol. Microbiol.">
        <title>The Global Catalogue of Microorganisms (GCM) 10K type strain sequencing project: providing services to taxonomists for standard genome sequencing and annotation.</title>
        <authorList>
            <consortium name="The Broad Institute Genomics Platform"/>
            <consortium name="The Broad Institute Genome Sequencing Center for Infectious Disease"/>
            <person name="Wu L."/>
            <person name="Ma J."/>
        </authorList>
    </citation>
    <scope>NUCLEOTIDE SEQUENCE [LARGE SCALE GENOMIC DNA]</scope>
    <source>
        <strain evidence="3">CCM 8725</strain>
    </source>
</reference>
<keyword evidence="3" id="KW-1185">Reference proteome</keyword>
<dbReference type="InterPro" id="IPR002808">
    <property type="entry name" value="AdoCbi_amidolase"/>
</dbReference>
<name>A0ABW5F9Z9_9BACL</name>
<sequence>MEKVEVDLPFNLEQGVKTYHSKVWPGLVLEWREGHLLLDFPAEADSISSAVYGGGSGRLKRAVNQYVSRDYECSNPVQDLENKLQEWGYQLEDCAGLMTAVPLEHAAVAEEDTGSAGIFCCVTAAAGNAARAGSQRSVLAAYRPGTINIMLGIDGWLSQSAMVNAVMTATEAKAAALADLGIKDSENGLSATGTTTDAMVVAVSGSRRYAAEHVYAGTATDLGGAIGRLVYSTVTESLRSVKAAQSLSRAQEEESQAAHGGDTEALQASRSAQPRVSQSGGRG</sequence>
<accession>A0ABW5F9Z9</accession>
<comment type="caution">
    <text evidence="2">The sequence shown here is derived from an EMBL/GenBank/DDBJ whole genome shotgun (WGS) entry which is preliminary data.</text>
</comment>
<evidence type="ECO:0000313" key="3">
    <source>
        <dbReference type="Proteomes" id="UP001597448"/>
    </source>
</evidence>
<dbReference type="Proteomes" id="UP001597448">
    <property type="component" value="Unassembled WGS sequence"/>
</dbReference>
<dbReference type="PANTHER" id="PTHR35336">
    <property type="entry name" value="ADENOSYLCOBINAMIDE AMIDOHYDROLASE"/>
    <property type="match status" value="1"/>
</dbReference>
<dbReference type="InterPro" id="IPR052209">
    <property type="entry name" value="CbiZ"/>
</dbReference>
<dbReference type="PANTHER" id="PTHR35336:SF5">
    <property type="entry name" value="ADENOSYLCOBINAMIDE AMIDOHYDROLASE"/>
    <property type="match status" value="1"/>
</dbReference>
<evidence type="ECO:0000256" key="1">
    <source>
        <dbReference type="SAM" id="MobiDB-lite"/>
    </source>
</evidence>
<protein>
    <submittedName>
        <fullName evidence="2">Adenosylcobinamide amidohydrolase</fullName>
    </submittedName>
</protein>